<sequence length="343" mass="37917">MLLDLHRHLEGSHSPRALLEVARQFDIRHDNFFDAAANRFRTEAELSTRLVMAAPSDDANVFYGCIVKARAAYVSVEAIRALSLLAFREAADDTDGFEMRLSLFSMTRTLLENTRGAWRDVAPVEFAEKFARPILLAVISACDEVKRETGKPMVLRLGLSRTFESAPHYDALADMVREHARSLIGLDVLGIVTGVDTEPLPAGLLGVLDKLRRVLPDLTIHAGEFAGHESVDRTLALSPRGIGHGVHSLQSPKTLERLAKEGVTLEVCPSSNRLLIPTALEKLGVDMPLKHLQHAHVHAVLGSDDPTPMGTSFRREVEVAREGGVDMVRLEADIMRRWAEMTR</sequence>
<accession>A0A2W5SSV9</accession>
<dbReference type="GO" id="GO:0046872">
    <property type="term" value="F:metal ion binding"/>
    <property type="evidence" value="ECO:0007669"/>
    <property type="project" value="UniProtKB-KW"/>
</dbReference>
<organism evidence="8 9">
    <name type="scientific">Archangium gephyra</name>
    <dbReference type="NCBI Taxonomy" id="48"/>
    <lineage>
        <taxon>Bacteria</taxon>
        <taxon>Pseudomonadati</taxon>
        <taxon>Myxococcota</taxon>
        <taxon>Myxococcia</taxon>
        <taxon>Myxococcales</taxon>
        <taxon>Cystobacterineae</taxon>
        <taxon>Archangiaceae</taxon>
        <taxon>Archangium</taxon>
    </lineage>
</organism>
<protein>
    <recommendedName>
        <fullName evidence="3">adenosine deaminase</fullName>
        <ecNumber evidence="3">3.5.4.4</ecNumber>
    </recommendedName>
</protein>
<gene>
    <name evidence="8" type="ORF">DI536_35165</name>
</gene>
<evidence type="ECO:0000256" key="5">
    <source>
        <dbReference type="ARBA" id="ARBA00022801"/>
    </source>
</evidence>
<evidence type="ECO:0000256" key="1">
    <source>
        <dbReference type="ARBA" id="ARBA00001947"/>
    </source>
</evidence>
<evidence type="ECO:0000313" key="9">
    <source>
        <dbReference type="Proteomes" id="UP000249061"/>
    </source>
</evidence>
<dbReference type="PANTHER" id="PTHR11409">
    <property type="entry name" value="ADENOSINE DEAMINASE"/>
    <property type="match status" value="1"/>
</dbReference>
<evidence type="ECO:0000256" key="3">
    <source>
        <dbReference type="ARBA" id="ARBA00012784"/>
    </source>
</evidence>
<dbReference type="AlphaFoldDB" id="A0A2W5SSV9"/>
<dbReference type="GO" id="GO:0004000">
    <property type="term" value="F:adenosine deaminase activity"/>
    <property type="evidence" value="ECO:0007669"/>
    <property type="project" value="UniProtKB-ARBA"/>
</dbReference>
<keyword evidence="4" id="KW-0479">Metal-binding</keyword>
<comment type="similarity">
    <text evidence="2">Belongs to the metallo-dependent hydrolases superfamily. Adenosine and AMP deaminases family.</text>
</comment>
<dbReference type="Gene3D" id="3.20.20.140">
    <property type="entry name" value="Metal-dependent hydrolases"/>
    <property type="match status" value="1"/>
</dbReference>
<dbReference type="InterPro" id="IPR001365">
    <property type="entry name" value="A_deaminase_dom"/>
</dbReference>
<keyword evidence="5" id="KW-0378">Hydrolase</keyword>
<dbReference type="InterPro" id="IPR006330">
    <property type="entry name" value="Ado/ade_deaminase"/>
</dbReference>
<evidence type="ECO:0000259" key="7">
    <source>
        <dbReference type="Pfam" id="PF00962"/>
    </source>
</evidence>
<dbReference type="Proteomes" id="UP000249061">
    <property type="component" value="Unassembled WGS sequence"/>
</dbReference>
<reference evidence="8 9" key="1">
    <citation type="submission" date="2017-08" db="EMBL/GenBank/DDBJ databases">
        <title>Infants hospitalized years apart are colonized by the same room-sourced microbial strains.</title>
        <authorList>
            <person name="Brooks B."/>
            <person name="Olm M.R."/>
            <person name="Firek B.A."/>
            <person name="Baker R."/>
            <person name="Thomas B.C."/>
            <person name="Morowitz M.J."/>
            <person name="Banfield J.F."/>
        </authorList>
    </citation>
    <scope>NUCLEOTIDE SEQUENCE [LARGE SCALE GENOMIC DNA]</scope>
    <source>
        <strain evidence="8">S2_003_000_R2_14</strain>
    </source>
</reference>
<dbReference type="SUPFAM" id="SSF51556">
    <property type="entry name" value="Metallo-dependent hydrolases"/>
    <property type="match status" value="1"/>
</dbReference>
<name>A0A2W5SSV9_9BACT</name>
<dbReference type="GO" id="GO:0006154">
    <property type="term" value="P:adenosine catabolic process"/>
    <property type="evidence" value="ECO:0007669"/>
    <property type="project" value="TreeGrafter"/>
</dbReference>
<comment type="caution">
    <text evidence="8">The sequence shown here is derived from an EMBL/GenBank/DDBJ whole genome shotgun (WGS) entry which is preliminary data.</text>
</comment>
<evidence type="ECO:0000256" key="6">
    <source>
        <dbReference type="ARBA" id="ARBA00022833"/>
    </source>
</evidence>
<dbReference type="InterPro" id="IPR032466">
    <property type="entry name" value="Metal_Hydrolase"/>
</dbReference>
<comment type="cofactor">
    <cofactor evidence="1">
        <name>Zn(2+)</name>
        <dbReference type="ChEBI" id="CHEBI:29105"/>
    </cofactor>
</comment>
<evidence type="ECO:0000256" key="2">
    <source>
        <dbReference type="ARBA" id="ARBA00006676"/>
    </source>
</evidence>
<dbReference type="GO" id="GO:0046103">
    <property type="term" value="P:inosine biosynthetic process"/>
    <property type="evidence" value="ECO:0007669"/>
    <property type="project" value="TreeGrafter"/>
</dbReference>
<dbReference type="GO" id="GO:0043103">
    <property type="term" value="P:hypoxanthine salvage"/>
    <property type="evidence" value="ECO:0007669"/>
    <property type="project" value="TreeGrafter"/>
</dbReference>
<evidence type="ECO:0000313" key="8">
    <source>
        <dbReference type="EMBL" id="PZR03913.1"/>
    </source>
</evidence>
<dbReference type="Pfam" id="PF00962">
    <property type="entry name" value="A_deaminase"/>
    <property type="match status" value="1"/>
</dbReference>
<dbReference type="EMBL" id="QFQP01000068">
    <property type="protein sequence ID" value="PZR03913.1"/>
    <property type="molecule type" value="Genomic_DNA"/>
</dbReference>
<keyword evidence="6" id="KW-0862">Zinc</keyword>
<dbReference type="PANTHER" id="PTHR11409:SF43">
    <property type="entry name" value="ADENOSINE DEAMINASE"/>
    <property type="match status" value="1"/>
</dbReference>
<feature type="domain" description="Adenosine deaminase" evidence="7">
    <location>
        <begin position="4"/>
        <end position="322"/>
    </location>
</feature>
<dbReference type="GO" id="GO:0005829">
    <property type="term" value="C:cytosol"/>
    <property type="evidence" value="ECO:0007669"/>
    <property type="project" value="TreeGrafter"/>
</dbReference>
<evidence type="ECO:0000256" key="4">
    <source>
        <dbReference type="ARBA" id="ARBA00022723"/>
    </source>
</evidence>
<dbReference type="EC" id="3.5.4.4" evidence="3"/>
<proteinExistence type="inferred from homology"/>